<dbReference type="EMBL" id="JBHSQH010000001">
    <property type="protein sequence ID" value="MFC5971895.1"/>
    <property type="molecule type" value="Genomic_DNA"/>
</dbReference>
<feature type="region of interest" description="Disordered" evidence="1">
    <location>
        <begin position="570"/>
        <end position="603"/>
    </location>
</feature>
<dbReference type="InterPro" id="IPR014729">
    <property type="entry name" value="Rossmann-like_a/b/a_fold"/>
</dbReference>
<evidence type="ECO:0000313" key="4">
    <source>
        <dbReference type="Proteomes" id="UP001596099"/>
    </source>
</evidence>
<dbReference type="RefSeq" id="WP_247414774.1">
    <property type="nucleotide sequence ID" value="NZ_JALLGW010000001.1"/>
</dbReference>
<name>A0ABD5RNL5_9EURY</name>
<feature type="domain" description="Asparagine synthetase" evidence="2">
    <location>
        <begin position="181"/>
        <end position="265"/>
    </location>
</feature>
<evidence type="ECO:0000259" key="2">
    <source>
        <dbReference type="Pfam" id="PF00733"/>
    </source>
</evidence>
<proteinExistence type="predicted"/>
<dbReference type="InterPro" id="IPR051786">
    <property type="entry name" value="ASN_synthetase/amidase"/>
</dbReference>
<dbReference type="InterPro" id="IPR001962">
    <property type="entry name" value="Asn_synthase"/>
</dbReference>
<keyword evidence="4" id="KW-1185">Reference proteome</keyword>
<dbReference type="Proteomes" id="UP001596099">
    <property type="component" value="Unassembled WGS sequence"/>
</dbReference>
<evidence type="ECO:0000313" key="3">
    <source>
        <dbReference type="EMBL" id="MFC5971895.1"/>
    </source>
</evidence>
<dbReference type="Pfam" id="PF00733">
    <property type="entry name" value="Asn_synthase"/>
    <property type="match status" value="1"/>
</dbReference>
<accession>A0ABD5RNL5</accession>
<evidence type="ECO:0000256" key="1">
    <source>
        <dbReference type="SAM" id="MobiDB-lite"/>
    </source>
</evidence>
<dbReference type="PANTHER" id="PTHR43284">
    <property type="entry name" value="ASPARAGINE SYNTHETASE (GLUTAMINE-HYDROLYZING)"/>
    <property type="match status" value="1"/>
</dbReference>
<gene>
    <name evidence="3" type="ORF">ACFPYI_11185</name>
</gene>
<dbReference type="AlphaFoldDB" id="A0ABD5RNL5"/>
<comment type="caution">
    <text evidence="3">The sequence shown here is derived from an EMBL/GenBank/DDBJ whole genome shotgun (WGS) entry which is preliminary data.</text>
</comment>
<dbReference type="PANTHER" id="PTHR43284:SF1">
    <property type="entry name" value="ASPARAGINE SYNTHETASE"/>
    <property type="match status" value="1"/>
</dbReference>
<dbReference type="Gene3D" id="3.40.50.620">
    <property type="entry name" value="HUPs"/>
    <property type="match status" value="1"/>
</dbReference>
<reference evidence="3 4" key="1">
    <citation type="journal article" date="2019" name="Int. J. Syst. Evol. Microbiol.">
        <title>The Global Catalogue of Microorganisms (GCM) 10K type strain sequencing project: providing services to taxonomists for standard genome sequencing and annotation.</title>
        <authorList>
            <consortium name="The Broad Institute Genomics Platform"/>
            <consortium name="The Broad Institute Genome Sequencing Center for Infectious Disease"/>
            <person name="Wu L."/>
            <person name="Ma J."/>
        </authorList>
    </citation>
    <scope>NUCLEOTIDE SEQUENCE [LARGE SCALE GENOMIC DNA]</scope>
    <source>
        <strain evidence="3 4">CGMCC 1.12543</strain>
    </source>
</reference>
<protein>
    <submittedName>
        <fullName evidence="3">Asparagine synthase-related protein</fullName>
    </submittedName>
</protein>
<organism evidence="3 4">
    <name type="scientific">Halomarina salina</name>
    <dbReference type="NCBI Taxonomy" id="1872699"/>
    <lineage>
        <taxon>Archaea</taxon>
        <taxon>Methanobacteriati</taxon>
        <taxon>Methanobacteriota</taxon>
        <taxon>Stenosarchaea group</taxon>
        <taxon>Halobacteria</taxon>
        <taxon>Halobacteriales</taxon>
        <taxon>Natronomonadaceae</taxon>
        <taxon>Halomarina</taxon>
    </lineage>
</organism>
<dbReference type="SUPFAM" id="SSF56235">
    <property type="entry name" value="N-terminal nucleophile aminohydrolases (Ntn hydrolases)"/>
    <property type="match status" value="1"/>
</dbReference>
<dbReference type="SUPFAM" id="SSF52402">
    <property type="entry name" value="Adenine nucleotide alpha hydrolases-like"/>
    <property type="match status" value="1"/>
</dbReference>
<feature type="compositionally biased region" description="Acidic residues" evidence="1">
    <location>
        <begin position="590"/>
        <end position="603"/>
    </location>
</feature>
<sequence length="603" mass="66606">MPEYVHLAYPQEWVRGDDTAVRGTAFADGERFDAHALHDQFADVTSREEFRQVLTSLQGYYAVVHAVDGTVFAATDHAQSIPLFYAPESGVVSDSARWVRETLDDPTVDAVAEAEYLTATYVTGDETLYPSIRQLQAGELLALDTSGATPTVHTERHWTYSPTATADDPDATPSERLAAFDDAMVESFERTLAVADGRPVVVPLSGGYDSRLIASMLVRLDYEGDVYTFTYGQPGSPDVRVAEDIAASLGLPWRYVEYTADDWYEWFNGVEREAYYERADNFDAIPNLTGWPAIGELLADGWLPEDALVVPGQTVAGIGGHLPDPLLDAVTEDGAVAPEAIDPENDAATDAFVESVLDEHYVQWDRTDALDRAFAERIRKVVDGVCQPGDPTSAYAAWEWQERQSKFLCSDGRIYEHWGLDWWLPLWDPGVAAAWGAFPATARADKRRYTEYVETLYADVADVDDTEAERTHANDSRLTAGITRALSAVEDSPLADLARPLYRRYRTRTHSRSHGHLGHLGILPPEQFDRLYTAERTHHALRAVEALGRVAFDPPHERGWPGETLSVAALDRTRSANGPVATSPRSDSVAPDDGELVEPTSDD</sequence>
<dbReference type="InterPro" id="IPR029055">
    <property type="entry name" value="Ntn_hydrolases_N"/>
</dbReference>